<dbReference type="Proteomes" id="UP000039865">
    <property type="component" value="Unassembled WGS sequence"/>
</dbReference>
<organism evidence="2 3">
    <name type="scientific">Stylonychia lemnae</name>
    <name type="common">Ciliate</name>
    <dbReference type="NCBI Taxonomy" id="5949"/>
    <lineage>
        <taxon>Eukaryota</taxon>
        <taxon>Sar</taxon>
        <taxon>Alveolata</taxon>
        <taxon>Ciliophora</taxon>
        <taxon>Intramacronucleata</taxon>
        <taxon>Spirotrichea</taxon>
        <taxon>Stichotrichia</taxon>
        <taxon>Sporadotrichida</taxon>
        <taxon>Oxytrichidae</taxon>
        <taxon>Stylonychinae</taxon>
        <taxon>Stylonychia</taxon>
    </lineage>
</organism>
<dbReference type="EMBL" id="CCKQ01007057">
    <property type="protein sequence ID" value="CDW78392.1"/>
    <property type="molecule type" value="Genomic_DNA"/>
</dbReference>
<feature type="compositionally biased region" description="Low complexity" evidence="1">
    <location>
        <begin position="556"/>
        <end position="567"/>
    </location>
</feature>
<feature type="region of interest" description="Disordered" evidence="1">
    <location>
        <begin position="552"/>
        <end position="583"/>
    </location>
</feature>
<evidence type="ECO:0000313" key="3">
    <source>
        <dbReference type="Proteomes" id="UP000039865"/>
    </source>
</evidence>
<dbReference type="InParanoid" id="A0A078AA17"/>
<evidence type="ECO:0000256" key="1">
    <source>
        <dbReference type="SAM" id="MobiDB-lite"/>
    </source>
</evidence>
<name>A0A078AA17_STYLE</name>
<feature type="compositionally biased region" description="Polar residues" evidence="1">
    <location>
        <begin position="569"/>
        <end position="583"/>
    </location>
</feature>
<feature type="region of interest" description="Disordered" evidence="1">
    <location>
        <begin position="193"/>
        <end position="220"/>
    </location>
</feature>
<sequence length="1304" mass="151634">MTEQFKANLNAHQVLQKDQHNVNVPHIITSANNQLLKRVQAQSKETINGKRSLQTERITPNIKSKQQPQSELRNINPLGGQIYFEGQVDTFQPIKFENHKLSRDSSPVIGIRNMQTLEISNNKNQKQQQLTHRTAMPSETMNKNFDFPVQSKNYVNQNQNTTPTYMTSKQTEHAAMIGAQIILNQYLKIQSQNNNQESTKHSNKDTSANQIQFKKSKRDKLMPRKQIIEKAKDQIVSQVMRNQENVSQDSSMNSQFLPTIQQAKIITNQKIYTHSSNNNNVSQVQQSTVLLGGLNGISSIKHDKKKSSYMGNEYDNTSATKPTSTKNTHKNLISFIEEQKKFANEFTKIQTQPDQYVNNNISHNVMYSPQPNQEIRHAKSFINKLDIRDRETIDQKKNGSFFQFKSNEKLDQVARFNNKYRIVEGLHRSLIQKTQTTVNTVTLQLPQIKPLPQINNLNRNEIETDQTVPSARQSVISDNQEALYSQQNQQTLVEQPYFNINYRQQQSFYIQDCQLSPHQIFPEQSQSNKALRTGEIIMPFSGRKMFSHVLDKELKQQSQQSQNPPSQGDDCTSSQYGGNPVSQNNTYIDIRRLDISNHAVSANKIRDPKSKSFTLKKLQLQQQKITPRIDESVLMRMTSNQQLRNETVAREDQLKNTKIKQIHERRNQQKLVLNKASINFEDKKDQDEIPLRDKNNNTKQSSISYISGFLKQKLQFKSPRVDTRNDTGNQFESIMIQSMALSTQQSCTNILQKHSHSCLANKESELKLRTRNATLLNMNTTELTQTEVTENWRNKQDEPGRVSMDAIKFHKTPMGTYKIDFDSKQQRLKMLLNQKGSSMSSSFARECKDRIKQMFQQTKKLPAMTLLKHGQSHRLQFSRRQNMEYRPLVILIFSDLVGVLESQWDQQEKKKINHKLYLKRQFLSFLKDLLEQYQVALYIDVRGKDKYQYIKEILLQKEEYYFDGLYTFNHEETQQNSRIDIDQILIDFGVLDNNGKSRQKSVVKCIQGIKYEEFQQPPPEEEIEAEEENIQVVKSPDYELIDSLRQAQYQIESGDVKVLNIIVGQSQFNLESVLKVIREDNYQVNKYVKRHDFNINMLSNAVDLAGYYGQLNPVLDFQEQQACLKFEQYQPDIKIAGLLAGLRDKNAYIKNEKAKYFNQYRTKYRIAHEINNNNMINAMLESSMMSSHDQSQYHTIDNNANNNNLNSSGSQIQMSPDFLNMPYFQVKSFDNSPKKIYKQTVIEEEDDFYDNDNSQYMNAEILNFKDSTIVIGTRNNFVIDDYVLIDQRVVKSACRNVLQWLCKK</sequence>
<proteinExistence type="predicted"/>
<gene>
    <name evidence="2" type="primary">Contig4099.g186</name>
    <name evidence="2" type="ORF">STYLEM_7369</name>
</gene>
<accession>A0A078AA17</accession>
<protein>
    <submittedName>
        <fullName evidence="2">Uncharacterized protein</fullName>
    </submittedName>
</protein>
<reference evidence="2 3" key="1">
    <citation type="submission" date="2014-06" db="EMBL/GenBank/DDBJ databases">
        <authorList>
            <person name="Swart Estienne"/>
        </authorList>
    </citation>
    <scope>NUCLEOTIDE SEQUENCE [LARGE SCALE GENOMIC DNA]</scope>
    <source>
        <strain evidence="2 3">130c</strain>
    </source>
</reference>
<evidence type="ECO:0000313" key="2">
    <source>
        <dbReference type="EMBL" id="CDW78392.1"/>
    </source>
</evidence>
<keyword evidence="3" id="KW-1185">Reference proteome</keyword>